<organism evidence="2 3">
    <name type="scientific">Micromonospora sediminicola</name>
    <dbReference type="NCBI Taxonomy" id="946078"/>
    <lineage>
        <taxon>Bacteria</taxon>
        <taxon>Bacillati</taxon>
        <taxon>Actinomycetota</taxon>
        <taxon>Actinomycetes</taxon>
        <taxon>Micromonosporales</taxon>
        <taxon>Micromonosporaceae</taxon>
        <taxon>Micromonospora</taxon>
    </lineage>
</organism>
<name>A0A1A9BER4_9ACTN</name>
<proteinExistence type="predicted"/>
<sequence length="122" mass="13619">MDAIDWSRASRISPDDLPETITQYLVAHQARDVDAAVARFTPDASVTDEGRTHRGPGQIRDWLSHSSSEYTYTSELVAAARVDDRNYDAVHHLEGDFPGGVADLHFRFTLRDGLIARLVIEP</sequence>
<evidence type="ECO:0000259" key="1">
    <source>
        <dbReference type="Pfam" id="PF12680"/>
    </source>
</evidence>
<keyword evidence="3" id="KW-1185">Reference proteome</keyword>
<dbReference type="OrthoDB" id="8684708at2"/>
<dbReference type="SUPFAM" id="SSF54427">
    <property type="entry name" value="NTF2-like"/>
    <property type="match status" value="1"/>
</dbReference>
<dbReference type="AlphaFoldDB" id="A0A1A9BER4"/>
<evidence type="ECO:0000313" key="3">
    <source>
        <dbReference type="Proteomes" id="UP000199558"/>
    </source>
</evidence>
<gene>
    <name evidence="2" type="ORF">GA0070622_4511</name>
</gene>
<dbReference type="InterPro" id="IPR037401">
    <property type="entry name" value="SnoaL-like"/>
</dbReference>
<dbReference type="RefSeq" id="WP_091578160.1">
    <property type="nucleotide sequence ID" value="NZ_FLRH01000004.1"/>
</dbReference>
<dbReference type="Proteomes" id="UP000199558">
    <property type="component" value="Unassembled WGS sequence"/>
</dbReference>
<dbReference type="Gene3D" id="3.10.450.50">
    <property type="match status" value="1"/>
</dbReference>
<accession>A0A1A9BER4</accession>
<dbReference type="Pfam" id="PF12680">
    <property type="entry name" value="SnoaL_2"/>
    <property type="match status" value="1"/>
</dbReference>
<dbReference type="EMBL" id="FLRH01000004">
    <property type="protein sequence ID" value="SBT67449.1"/>
    <property type="molecule type" value="Genomic_DNA"/>
</dbReference>
<protein>
    <submittedName>
        <fullName evidence="2">SnoaL-like domain-containing protein</fullName>
    </submittedName>
</protein>
<dbReference type="InterPro" id="IPR032710">
    <property type="entry name" value="NTF2-like_dom_sf"/>
</dbReference>
<dbReference type="STRING" id="946078.GA0070622_4511"/>
<evidence type="ECO:0000313" key="2">
    <source>
        <dbReference type="EMBL" id="SBT67449.1"/>
    </source>
</evidence>
<reference evidence="3" key="1">
    <citation type="submission" date="2016-06" db="EMBL/GenBank/DDBJ databases">
        <authorList>
            <person name="Varghese N."/>
            <person name="Submissions Spin"/>
        </authorList>
    </citation>
    <scope>NUCLEOTIDE SEQUENCE [LARGE SCALE GENOMIC DNA]</scope>
    <source>
        <strain evidence="3">DSM 45794</strain>
    </source>
</reference>
<feature type="domain" description="SnoaL-like" evidence="1">
    <location>
        <begin position="22"/>
        <end position="117"/>
    </location>
</feature>